<dbReference type="Pfam" id="PF13650">
    <property type="entry name" value="Asp_protease_2"/>
    <property type="match status" value="1"/>
</dbReference>
<dbReference type="Proteomes" id="UP000186894">
    <property type="component" value="Unassembled WGS sequence"/>
</dbReference>
<dbReference type="InterPro" id="IPR001969">
    <property type="entry name" value="Aspartic_peptidase_AS"/>
</dbReference>
<dbReference type="STRING" id="1867956.BJF95_08855"/>
<feature type="transmembrane region" description="Helical" evidence="1">
    <location>
        <begin position="6"/>
        <end position="25"/>
    </location>
</feature>
<keyword evidence="3" id="KW-1185">Reference proteome</keyword>
<sequence>MMRFGMFGIVIGIIVAGLAVLFINRDSGQSFGIDNDSFARMVMLVPFALLLSSGIVASRANLGQNLRFAVWWLMIALVLVIGYLYRDDAMGVADRVVAGLVPGHAVVTTTGDGQNQIILQRGNSGHFATKVSINGVTVPMMVDTGASSVVLRAEDAAKLGIDVEKLNYGVTVSTANGDALAAPVRLNEVAIGPIVRKDVRALVTQPGRLQSGLLGMSFLSTLDSVQMRGDELRLTD</sequence>
<evidence type="ECO:0000313" key="2">
    <source>
        <dbReference type="EMBL" id="OLP44603.1"/>
    </source>
</evidence>
<keyword evidence="1" id="KW-1133">Transmembrane helix</keyword>
<keyword evidence="2" id="KW-0378">Hydrolase</keyword>
<name>A0A1Q8ZRA0_9HYPH</name>
<dbReference type="AlphaFoldDB" id="A0A1Q8ZRA0"/>
<dbReference type="EMBL" id="MKIM01000027">
    <property type="protein sequence ID" value="OLP44603.1"/>
    <property type="molecule type" value="Genomic_DNA"/>
</dbReference>
<accession>A0A1Q8ZRA0</accession>
<keyword evidence="1" id="KW-0472">Membrane</keyword>
<keyword evidence="1" id="KW-0812">Transmembrane</keyword>
<proteinExistence type="predicted"/>
<protein>
    <submittedName>
        <fullName evidence="2">Aspartic protease</fullName>
    </submittedName>
</protein>
<comment type="caution">
    <text evidence="2">The sequence shown here is derived from an EMBL/GenBank/DDBJ whole genome shotgun (WGS) entry which is preliminary data.</text>
</comment>
<dbReference type="Gene3D" id="2.40.70.10">
    <property type="entry name" value="Acid Proteases"/>
    <property type="match status" value="1"/>
</dbReference>
<reference evidence="2 3" key="1">
    <citation type="submission" date="2016-09" db="EMBL/GenBank/DDBJ databases">
        <title>Rhizobium oryziradicis sp. nov., isolated from the root of rice.</title>
        <authorList>
            <person name="Zhao J."/>
            <person name="Zhang X."/>
        </authorList>
    </citation>
    <scope>NUCLEOTIDE SEQUENCE [LARGE SCALE GENOMIC DNA]</scope>
    <source>
        <strain evidence="2 3">N19</strain>
    </source>
</reference>
<dbReference type="InterPro" id="IPR011969">
    <property type="entry name" value="Clan_AA_Asp_peptidase_C"/>
</dbReference>
<evidence type="ECO:0000313" key="3">
    <source>
        <dbReference type="Proteomes" id="UP000186894"/>
    </source>
</evidence>
<evidence type="ECO:0000256" key="1">
    <source>
        <dbReference type="SAM" id="Phobius"/>
    </source>
</evidence>
<gene>
    <name evidence="2" type="ORF">BJF95_08855</name>
</gene>
<feature type="transmembrane region" description="Helical" evidence="1">
    <location>
        <begin position="68"/>
        <end position="85"/>
    </location>
</feature>
<organism evidence="2 3">
    <name type="scientific">Rhizobium oryziradicis</name>
    <dbReference type="NCBI Taxonomy" id="1867956"/>
    <lineage>
        <taxon>Bacteria</taxon>
        <taxon>Pseudomonadati</taxon>
        <taxon>Pseudomonadota</taxon>
        <taxon>Alphaproteobacteria</taxon>
        <taxon>Hyphomicrobiales</taxon>
        <taxon>Rhizobiaceae</taxon>
        <taxon>Rhizobium/Agrobacterium group</taxon>
        <taxon>Rhizobium</taxon>
    </lineage>
</organism>
<dbReference type="GO" id="GO:0004190">
    <property type="term" value="F:aspartic-type endopeptidase activity"/>
    <property type="evidence" value="ECO:0007669"/>
    <property type="project" value="InterPro"/>
</dbReference>
<dbReference type="NCBIfam" id="TIGR02281">
    <property type="entry name" value="clan_AA_DTGA"/>
    <property type="match status" value="1"/>
</dbReference>
<dbReference type="InterPro" id="IPR034122">
    <property type="entry name" value="Retropepsin-like_bacterial"/>
</dbReference>
<keyword evidence="2" id="KW-0645">Protease</keyword>
<dbReference type="SUPFAM" id="SSF50630">
    <property type="entry name" value="Acid proteases"/>
    <property type="match status" value="1"/>
</dbReference>
<feature type="transmembrane region" description="Helical" evidence="1">
    <location>
        <begin position="37"/>
        <end position="56"/>
    </location>
</feature>
<dbReference type="InterPro" id="IPR021109">
    <property type="entry name" value="Peptidase_aspartic_dom_sf"/>
</dbReference>
<dbReference type="CDD" id="cd05483">
    <property type="entry name" value="retropepsin_like_bacteria"/>
    <property type="match status" value="1"/>
</dbReference>
<dbReference type="PROSITE" id="PS00141">
    <property type="entry name" value="ASP_PROTEASE"/>
    <property type="match status" value="1"/>
</dbReference>
<dbReference type="GO" id="GO:0006508">
    <property type="term" value="P:proteolysis"/>
    <property type="evidence" value="ECO:0007669"/>
    <property type="project" value="UniProtKB-KW"/>
</dbReference>